<dbReference type="InterPro" id="IPR023637">
    <property type="entry name" value="Urocanase-like"/>
</dbReference>
<comment type="caution">
    <text evidence="7">Lacks conserved residue(s) required for the propagation of feature annotation.</text>
</comment>
<evidence type="ECO:0000256" key="5">
    <source>
        <dbReference type="ARBA" id="ARBA00023239"/>
    </source>
</evidence>
<dbReference type="Pfam" id="PF01175">
    <property type="entry name" value="Urocanase"/>
    <property type="match status" value="1"/>
</dbReference>
<feature type="domain" description="Urocanase Rossmann-like" evidence="8">
    <location>
        <begin position="159"/>
        <end position="362"/>
    </location>
</feature>
<dbReference type="PANTHER" id="PTHR12216">
    <property type="entry name" value="UROCANATE HYDRATASE"/>
    <property type="match status" value="1"/>
</dbReference>
<dbReference type="GO" id="GO:0019556">
    <property type="term" value="P:L-histidine catabolic process to glutamate and formamide"/>
    <property type="evidence" value="ECO:0007669"/>
    <property type="project" value="UniProtKB-UniPathway"/>
</dbReference>
<organism evidence="11 12">
    <name type="scientific">Thermocladium modestius</name>
    <dbReference type="NCBI Taxonomy" id="62609"/>
    <lineage>
        <taxon>Archaea</taxon>
        <taxon>Thermoproteota</taxon>
        <taxon>Thermoprotei</taxon>
        <taxon>Thermoproteales</taxon>
        <taxon>Thermoproteaceae</taxon>
        <taxon>Thermocladium</taxon>
    </lineage>
</organism>
<keyword evidence="5 7" id="KW-0456">Lyase</keyword>
<name>A0A830GU56_9CREN</name>
<dbReference type="UniPathway" id="UPA00379">
    <property type="reaction ID" value="UER00550"/>
</dbReference>
<evidence type="ECO:0000313" key="12">
    <source>
        <dbReference type="Proteomes" id="UP000610960"/>
    </source>
</evidence>
<evidence type="ECO:0000259" key="10">
    <source>
        <dbReference type="Pfam" id="PF17392"/>
    </source>
</evidence>
<dbReference type="EMBL" id="BMNL01000001">
    <property type="protein sequence ID" value="GGP19979.1"/>
    <property type="molecule type" value="Genomic_DNA"/>
</dbReference>
<evidence type="ECO:0000256" key="6">
    <source>
        <dbReference type="ARBA" id="ARBA00047623"/>
    </source>
</evidence>
<dbReference type="OrthoDB" id="173478at2157"/>
<keyword evidence="4 7" id="KW-0520">NAD</keyword>
<dbReference type="InterPro" id="IPR055351">
    <property type="entry name" value="Urocanase"/>
</dbReference>
<dbReference type="InterPro" id="IPR038364">
    <property type="entry name" value="Urocanase_central_sf"/>
</dbReference>
<evidence type="ECO:0000259" key="8">
    <source>
        <dbReference type="Pfam" id="PF01175"/>
    </source>
</evidence>
<feature type="binding site" evidence="7">
    <location>
        <position position="214"/>
    </location>
    <ligand>
        <name>NAD(+)</name>
        <dbReference type="ChEBI" id="CHEBI:57540"/>
    </ligand>
</feature>
<dbReference type="InterPro" id="IPR035085">
    <property type="entry name" value="Urocanase_Rossmann-like"/>
</dbReference>
<evidence type="ECO:0000256" key="4">
    <source>
        <dbReference type="ARBA" id="ARBA00023027"/>
    </source>
</evidence>
<dbReference type="InterPro" id="IPR036190">
    <property type="entry name" value="Urocanase_sf"/>
</dbReference>
<comment type="catalytic activity">
    <reaction evidence="6 7">
        <text>4-imidazolone-5-propanoate = trans-urocanate + H2O</text>
        <dbReference type="Rhea" id="RHEA:13101"/>
        <dbReference type="ChEBI" id="CHEBI:15377"/>
        <dbReference type="ChEBI" id="CHEBI:17771"/>
        <dbReference type="ChEBI" id="CHEBI:77893"/>
        <dbReference type="EC" id="4.2.1.49"/>
    </reaction>
</comment>
<accession>A0A830GU56</accession>
<sequence>MSVPYKYIGTPLEELISLGYYDPEARRIKAIRGRDLHVRSLDWQLEGPLRMLFHVLDEEVAKDPKNLIVYGGTGKAARSWDDFEAIVSSLMTMESDDTLVIQSGQPIAIFKLDKRAPRVVMSNAMLVPKWADWRTFRELEARGLISFHQMTAGCWAYIGTQGILQGTYETIGYAAERHFGSLEGRLMVSAGLGEMGGAQPLAVKMLGGVALIADVDRRMIERRINTAYLDAWTDDVDKAISMALAAKEKRQATSIGVLANAVDLLERLVREGVTPDLLTDQTPAHDPLAYVPQGLSLEEANKLKASDPDKYVSLASSSMAKHVQLMLELQRRGAVTFDYGNNLRKQAFDAGVEDAFKIPGQMEFLRPMFEEGRGPFRWISLTGEPNDIYRLDDVLLSLFERNARLARWIRNAHKYVKFQGLPARVVYLGYGERALFGKTVSQMVRRGELNGPMWFGRDHLDSGSVASPYRETEAMLDGSDAIGDWPILNYALNTASGATWTCFHHGGGTGIGYSIHAGFGMVVDGSELAEEKAMRVFTVDPGSGVVRHAHAGYPKSLRVARERGIRIPIMDRLEEKSRRVIEEAHREGRASDYTYDRVKKDLEEYDKRVRK</sequence>
<evidence type="ECO:0000313" key="11">
    <source>
        <dbReference type="EMBL" id="GGP19979.1"/>
    </source>
</evidence>
<dbReference type="NCBIfam" id="NF003820">
    <property type="entry name" value="PRK05414.1"/>
    <property type="match status" value="1"/>
</dbReference>
<proteinExistence type="inferred from homology"/>
<protein>
    <recommendedName>
        <fullName evidence="7">Probable urocanate hydratase</fullName>
        <shortName evidence="7">Urocanase</shortName>
        <ecNumber evidence="7">4.2.1.49</ecNumber>
    </recommendedName>
    <alternativeName>
        <fullName evidence="7">Imidazolonepropionate hydrolase</fullName>
    </alternativeName>
</protein>
<reference evidence="11" key="2">
    <citation type="submission" date="2020-09" db="EMBL/GenBank/DDBJ databases">
        <authorList>
            <person name="Sun Q."/>
            <person name="Ohkuma M."/>
        </authorList>
    </citation>
    <scope>NUCLEOTIDE SEQUENCE</scope>
    <source>
        <strain evidence="11">JCM 10088</strain>
    </source>
</reference>
<dbReference type="GO" id="GO:0016153">
    <property type="term" value="F:urocanate hydratase activity"/>
    <property type="evidence" value="ECO:0007669"/>
    <property type="project" value="UniProtKB-UniRule"/>
</dbReference>
<dbReference type="InterPro" id="IPR035401">
    <property type="entry name" value="Urocanase_C"/>
</dbReference>
<feature type="binding site" evidence="7">
    <location>
        <begin position="290"/>
        <end position="291"/>
    </location>
    <ligand>
        <name>NAD(+)</name>
        <dbReference type="ChEBI" id="CHEBI:57540"/>
    </ligand>
</feature>
<evidence type="ECO:0000256" key="1">
    <source>
        <dbReference type="ARBA" id="ARBA00004794"/>
    </source>
</evidence>
<dbReference type="HAMAP" id="MF_00577">
    <property type="entry name" value="HutU"/>
    <property type="match status" value="1"/>
</dbReference>
<dbReference type="GO" id="GO:0019557">
    <property type="term" value="P:L-histidine catabolic process to glutamate and formate"/>
    <property type="evidence" value="ECO:0007669"/>
    <property type="project" value="UniProtKB-UniPathway"/>
</dbReference>
<feature type="binding site" evidence="7">
    <location>
        <begin position="260"/>
        <end position="261"/>
    </location>
    <ligand>
        <name>NAD(+)</name>
        <dbReference type="ChEBI" id="CHEBI:57540"/>
    </ligand>
</feature>
<dbReference type="Proteomes" id="UP000610960">
    <property type="component" value="Unassembled WGS sequence"/>
</dbReference>
<comment type="subcellular location">
    <subcellularLocation>
        <location evidence="7">Cytoplasm</location>
    </subcellularLocation>
</comment>
<keyword evidence="3 7" id="KW-0369">Histidine metabolism</keyword>
<feature type="domain" description="Urocanase N-terminal" evidence="9">
    <location>
        <begin position="28"/>
        <end position="155"/>
    </location>
</feature>
<dbReference type="PIRSF" id="PIRSF001423">
    <property type="entry name" value="Urocanate_hydrat"/>
    <property type="match status" value="1"/>
</dbReference>
<dbReference type="InterPro" id="IPR035400">
    <property type="entry name" value="Urocanase_N"/>
</dbReference>
<dbReference type="NCBIfam" id="TIGR01228">
    <property type="entry name" value="hutU"/>
    <property type="match status" value="1"/>
</dbReference>
<dbReference type="Pfam" id="PF17391">
    <property type="entry name" value="Urocanase_N"/>
    <property type="match status" value="1"/>
</dbReference>
<keyword evidence="7" id="KW-0963">Cytoplasm</keyword>
<dbReference type="RefSeq" id="WP_188595941.1">
    <property type="nucleotide sequence ID" value="NZ_BMNL01000001.1"/>
</dbReference>
<dbReference type="PROSITE" id="PS01233">
    <property type="entry name" value="UROCANASE"/>
    <property type="match status" value="1"/>
</dbReference>
<dbReference type="PANTHER" id="PTHR12216:SF4">
    <property type="entry name" value="UROCANATE HYDRATASE"/>
    <property type="match status" value="1"/>
</dbReference>
<feature type="domain" description="Urocanase C-terminal" evidence="10">
    <location>
        <begin position="367"/>
        <end position="561"/>
    </location>
</feature>
<reference evidence="11" key="1">
    <citation type="journal article" date="2014" name="Int. J. Syst. Evol. Microbiol.">
        <title>Complete genome sequence of Corynebacterium casei LMG S-19264T (=DSM 44701T), isolated from a smear-ripened cheese.</title>
        <authorList>
            <consortium name="US DOE Joint Genome Institute (JGI-PGF)"/>
            <person name="Walter F."/>
            <person name="Albersmeier A."/>
            <person name="Kalinowski J."/>
            <person name="Ruckert C."/>
        </authorList>
    </citation>
    <scope>NUCLEOTIDE SEQUENCE</scope>
    <source>
        <strain evidence="11">JCM 10088</strain>
    </source>
</reference>
<keyword evidence="12" id="KW-1185">Reference proteome</keyword>
<comment type="function">
    <text evidence="7">Catalyzes the conversion of urocanate to 4-imidazolone-5-propionate.</text>
</comment>
<comment type="cofactor">
    <cofactor evidence="7">
        <name>NAD(+)</name>
        <dbReference type="ChEBI" id="CHEBI:57540"/>
    </cofactor>
    <text evidence="7">Binds 1 NAD(+) per subunit.</text>
</comment>
<feature type="binding site" evidence="7">
    <location>
        <position position="149"/>
    </location>
    <ligand>
        <name>NAD(+)</name>
        <dbReference type="ChEBI" id="CHEBI:57540"/>
    </ligand>
</feature>
<dbReference type="Gene3D" id="3.40.50.10730">
    <property type="entry name" value="Urocanase like domains"/>
    <property type="match status" value="1"/>
</dbReference>
<feature type="binding site" evidence="7">
    <location>
        <begin position="71"/>
        <end position="72"/>
    </location>
    <ligand>
        <name>NAD(+)</name>
        <dbReference type="ChEBI" id="CHEBI:57540"/>
    </ligand>
</feature>
<evidence type="ECO:0000259" key="9">
    <source>
        <dbReference type="Pfam" id="PF17391"/>
    </source>
</evidence>
<dbReference type="AlphaFoldDB" id="A0A830GU56"/>
<dbReference type="SUPFAM" id="SSF111326">
    <property type="entry name" value="Urocanase"/>
    <property type="match status" value="1"/>
</dbReference>
<comment type="caution">
    <text evidence="11">The sequence shown here is derived from an EMBL/GenBank/DDBJ whole genome shotgun (WGS) entry which is preliminary data.</text>
</comment>
<evidence type="ECO:0000256" key="2">
    <source>
        <dbReference type="ARBA" id="ARBA00007578"/>
    </source>
</evidence>
<comment type="similarity">
    <text evidence="2 7">Belongs to the urocanase family.</text>
</comment>
<dbReference type="Gene3D" id="3.40.1770.10">
    <property type="entry name" value="Urocanase superfamily"/>
    <property type="match status" value="1"/>
</dbReference>
<dbReference type="InterPro" id="IPR023636">
    <property type="entry name" value="Urocanase_CS"/>
</dbReference>
<gene>
    <name evidence="7 11" type="primary">hutU</name>
    <name evidence="11" type="ORF">GCM10007981_05940</name>
</gene>
<dbReference type="Pfam" id="PF17392">
    <property type="entry name" value="Urocanase_C"/>
    <property type="match status" value="1"/>
</dbReference>
<evidence type="ECO:0000256" key="7">
    <source>
        <dbReference type="HAMAP-Rule" id="MF_00577"/>
    </source>
</evidence>
<dbReference type="EC" id="4.2.1.49" evidence="7"/>
<feature type="binding site" evidence="7">
    <location>
        <position position="508"/>
    </location>
    <ligand>
        <name>NAD(+)</name>
        <dbReference type="ChEBI" id="CHEBI:57540"/>
    </ligand>
</feature>
<evidence type="ECO:0000256" key="3">
    <source>
        <dbReference type="ARBA" id="ARBA00022808"/>
    </source>
</evidence>
<dbReference type="GO" id="GO:0005737">
    <property type="term" value="C:cytoplasm"/>
    <property type="evidence" value="ECO:0007669"/>
    <property type="project" value="UniProtKB-SubCell"/>
</dbReference>
<comment type="pathway">
    <text evidence="1 7">Amino-acid degradation; L-histidine degradation into L-glutamate; N-formimidoyl-L-glutamate from L-histidine: step 2/3.</text>
</comment>
<feature type="binding site" evidence="7">
    <location>
        <position position="339"/>
    </location>
    <ligand>
        <name>NAD(+)</name>
        <dbReference type="ChEBI" id="CHEBI:57540"/>
    </ligand>
</feature>